<dbReference type="PANTHER" id="PTHR12210">
    <property type="entry name" value="DULLARD PROTEIN PHOSPHATASE"/>
    <property type="match status" value="1"/>
</dbReference>
<dbReference type="CDD" id="cd07521">
    <property type="entry name" value="HAD_FCP1-like"/>
    <property type="match status" value="1"/>
</dbReference>
<feature type="compositionally biased region" description="Basic and acidic residues" evidence="2">
    <location>
        <begin position="106"/>
        <end position="118"/>
    </location>
</feature>
<gene>
    <name evidence="4" type="ORF">KGF56_004409</name>
</gene>
<dbReference type="InterPro" id="IPR023214">
    <property type="entry name" value="HAD_sf"/>
</dbReference>
<feature type="compositionally biased region" description="Basic and acidic residues" evidence="2">
    <location>
        <begin position="82"/>
        <end position="92"/>
    </location>
</feature>
<feature type="region of interest" description="Disordered" evidence="2">
    <location>
        <begin position="207"/>
        <end position="262"/>
    </location>
</feature>
<evidence type="ECO:0000259" key="3">
    <source>
        <dbReference type="PROSITE" id="PS50969"/>
    </source>
</evidence>
<dbReference type="Gene3D" id="3.40.50.1000">
    <property type="entry name" value="HAD superfamily/HAD-like"/>
    <property type="match status" value="1"/>
</dbReference>
<feature type="domain" description="FCP1 homology" evidence="3">
    <location>
        <begin position="305"/>
        <end position="502"/>
    </location>
</feature>
<dbReference type="RefSeq" id="XP_049178482.1">
    <property type="nucleotide sequence ID" value="XM_049325845.1"/>
</dbReference>
<keyword evidence="1" id="KW-0809">Transit peptide</keyword>
<dbReference type="EMBL" id="JAHUZD010000141">
    <property type="protein sequence ID" value="KAI3402735.2"/>
    <property type="molecule type" value="Genomic_DNA"/>
</dbReference>
<dbReference type="InterPro" id="IPR004274">
    <property type="entry name" value="FCP1_dom"/>
</dbReference>
<dbReference type="InterPro" id="IPR036412">
    <property type="entry name" value="HAD-like_sf"/>
</dbReference>
<dbReference type="GO" id="GO:0005744">
    <property type="term" value="C:TIM23 mitochondrial import inner membrane translocase complex"/>
    <property type="evidence" value="ECO:0007669"/>
    <property type="project" value="UniProtKB-UniRule"/>
</dbReference>
<evidence type="ECO:0000313" key="4">
    <source>
        <dbReference type="EMBL" id="KAI3402735.2"/>
    </source>
</evidence>
<feature type="compositionally biased region" description="Polar residues" evidence="2">
    <location>
        <begin position="221"/>
        <end position="230"/>
    </location>
</feature>
<dbReference type="PROSITE" id="PS50969">
    <property type="entry name" value="FCP1"/>
    <property type="match status" value="1"/>
</dbReference>
<keyword evidence="1" id="KW-0653">Protein transport</keyword>
<protein>
    <recommendedName>
        <fullName evidence="1">Mitochondrial import inner membrane translocase subunit TIM50</fullName>
    </recommendedName>
</protein>
<keyword evidence="1" id="KW-0496">Mitochondrion</keyword>
<dbReference type="Pfam" id="PF03031">
    <property type="entry name" value="NIF"/>
    <property type="match status" value="2"/>
</dbReference>
<reference evidence="4" key="1">
    <citation type="journal article" date="2022" name="DNA Res.">
        <title>Genome analysis of five recently described species of the CUG-Ser clade uncovers Candida theae as a new hybrid lineage with pathogenic potential in the Candida parapsilosis species complex.</title>
        <authorList>
            <person name="Mixao V."/>
            <person name="Del Olmo V."/>
            <person name="Hegedusova E."/>
            <person name="Saus E."/>
            <person name="Pryszcz L."/>
            <person name="Cillingova A."/>
            <person name="Nosek J."/>
            <person name="Gabaldon T."/>
        </authorList>
    </citation>
    <scope>NUCLEOTIDE SEQUENCE</scope>
    <source>
        <strain evidence="4">CBS 10844</strain>
    </source>
</reference>
<keyword evidence="5" id="KW-1185">Reference proteome</keyword>
<comment type="subunit">
    <text evidence="1">Component of the TIM23 complex.</text>
</comment>
<evidence type="ECO:0000256" key="2">
    <source>
        <dbReference type="SAM" id="MobiDB-lite"/>
    </source>
</evidence>
<comment type="similarity">
    <text evidence="1">Belongs to the TIM50 family.</text>
</comment>
<dbReference type="InterPro" id="IPR050365">
    <property type="entry name" value="TIM50"/>
</dbReference>
<dbReference type="GeneID" id="73382024"/>
<feature type="region of interest" description="Disordered" evidence="2">
    <location>
        <begin position="14"/>
        <end position="133"/>
    </location>
</feature>
<feature type="compositionally biased region" description="Polar residues" evidence="2">
    <location>
        <begin position="32"/>
        <end position="42"/>
    </location>
</feature>
<name>A0AAI9STH3_9ASCO</name>
<dbReference type="Proteomes" id="UP001202479">
    <property type="component" value="Unassembled WGS sequence"/>
</dbReference>
<dbReference type="AlphaFoldDB" id="A0AAI9STH3"/>
<organism evidence="4 5">
    <name type="scientific">Candida oxycetoniae</name>
    <dbReference type="NCBI Taxonomy" id="497107"/>
    <lineage>
        <taxon>Eukaryota</taxon>
        <taxon>Fungi</taxon>
        <taxon>Dikarya</taxon>
        <taxon>Ascomycota</taxon>
        <taxon>Saccharomycotina</taxon>
        <taxon>Pichiomycetes</taxon>
        <taxon>Debaryomycetaceae</taxon>
        <taxon>Candida/Lodderomyces clade</taxon>
        <taxon>Candida</taxon>
    </lineage>
</organism>
<dbReference type="SUPFAM" id="SSF56784">
    <property type="entry name" value="HAD-like"/>
    <property type="match status" value="1"/>
</dbReference>
<keyword evidence="1" id="KW-0811">Translocation</keyword>
<dbReference type="SMART" id="SM00577">
    <property type="entry name" value="CPDc"/>
    <property type="match status" value="1"/>
</dbReference>
<evidence type="ECO:0000313" key="5">
    <source>
        <dbReference type="Proteomes" id="UP001202479"/>
    </source>
</evidence>
<feature type="compositionally biased region" description="Acidic residues" evidence="2">
    <location>
        <begin position="119"/>
        <end position="132"/>
    </location>
</feature>
<sequence>MNSIKILVNSFDKILPGNSIPSSDEPKDLSKNETQLSESEAITETDGYFEQLPTNEKTDGYFEQLPTNEKTDGYFKELPTSEEPRSDGKGDDNNNNSVKKTNSISLEEKADGETRVESDDGEGDDDVDDDNEMNLTTPVSQQVVSLSPAIAFLYTLWRVIYFFPNYLIIKPGSFVIKILIYPFVMIKVSLGFGKKPVVELTPFDEKENTFESNDREDESLVTRTSSPNTTKSQQPQSQRKQRQKQRSQQQSQELQDQEEYNDDEKLEQLKRDSIIANEVKSPTFFSKYIIPPPVRLYPLSRNPQKKRRKKILILDLDETLIHSLSRGSPRSFHPASHSKMIEIRINNISSLYYVHKRPFCDYFLTEISKWFELQIFTASVKEYADPIINWLEEEILNTLNKQTLEERKNASNCGGGGGEEFERPKIFTKRYYRNNCSYRPGVGYIKDLSKFIREDDLKNVMILDNSPISYALHEDNAISIEGWINDQNDRDLLNLLPLLRSLSLCIDVRFILGLKNGEKVFES</sequence>
<proteinExistence type="inferred from homology"/>
<comment type="subcellular location">
    <subcellularLocation>
        <location evidence="1">Mitochondrion inner membrane</location>
        <topology evidence="1">Single-pass membrane protein</topology>
    </subcellularLocation>
</comment>
<accession>A0AAI9STH3</accession>
<comment type="caution">
    <text evidence="4">The sequence shown here is derived from an EMBL/GenBank/DDBJ whole genome shotgun (WGS) entry which is preliminary data.</text>
</comment>
<evidence type="ECO:0000256" key="1">
    <source>
        <dbReference type="RuleBase" id="RU365079"/>
    </source>
</evidence>
<keyword evidence="1" id="KW-0813">Transport</keyword>
<dbReference type="GO" id="GO:0015031">
    <property type="term" value="P:protein transport"/>
    <property type="evidence" value="ECO:0007669"/>
    <property type="project" value="UniProtKB-KW"/>
</dbReference>
<comment type="function">
    <text evidence="1">Essential component of the TIM23 complex, a complex that mediates the translocation of transit peptide-containing proteins across the mitochondrial inner membrane.</text>
</comment>